<dbReference type="HOGENOM" id="CLU_2927236_0_0_1"/>
<reference evidence="1 2" key="1">
    <citation type="journal article" date="2010" name="Nature">
        <title>Genome sequence of the palaeopolyploid soybean.</title>
        <authorList>
            <person name="Schmutz J."/>
            <person name="Cannon S.B."/>
            <person name="Schlueter J."/>
            <person name="Ma J."/>
            <person name="Mitros T."/>
            <person name="Nelson W."/>
            <person name="Hyten D.L."/>
            <person name="Song Q."/>
            <person name="Thelen J.J."/>
            <person name="Cheng J."/>
            <person name="Xu D."/>
            <person name="Hellsten U."/>
            <person name="May G.D."/>
            <person name="Yu Y."/>
            <person name="Sakurai T."/>
            <person name="Umezawa T."/>
            <person name="Bhattacharyya M.K."/>
            <person name="Sandhu D."/>
            <person name="Valliyodan B."/>
            <person name="Lindquist E."/>
            <person name="Peto M."/>
            <person name="Grant D."/>
            <person name="Shu S."/>
            <person name="Goodstein D."/>
            <person name="Barry K."/>
            <person name="Futrell-Griggs M."/>
            <person name="Abernathy B."/>
            <person name="Du J."/>
            <person name="Tian Z."/>
            <person name="Zhu L."/>
            <person name="Gill N."/>
            <person name="Joshi T."/>
            <person name="Libault M."/>
            <person name="Sethuraman A."/>
            <person name="Zhang X.-C."/>
            <person name="Shinozaki K."/>
            <person name="Nguyen H.T."/>
            <person name="Wing R.A."/>
            <person name="Cregan P."/>
            <person name="Specht J."/>
            <person name="Grimwood J."/>
            <person name="Rokhsar D."/>
            <person name="Stacey G."/>
            <person name="Shoemaker R.C."/>
            <person name="Jackson S.A."/>
        </authorList>
    </citation>
    <scope>NUCLEOTIDE SEQUENCE [LARGE SCALE GENOMIC DNA]</scope>
    <source>
        <strain evidence="2">cv. Williams 82</strain>
        <tissue evidence="1">Callus</tissue>
    </source>
</reference>
<dbReference type="InParanoid" id="K7LHP4"/>
<protein>
    <submittedName>
        <fullName evidence="1 2">Uncharacterized protein</fullName>
    </submittedName>
</protein>
<keyword evidence="3" id="KW-1185">Reference proteome</keyword>
<reference evidence="2" key="2">
    <citation type="submission" date="2018-02" db="UniProtKB">
        <authorList>
            <consortium name="EnsemblPlants"/>
        </authorList>
    </citation>
    <scope>IDENTIFICATION</scope>
    <source>
        <strain evidence="2">Williams 82</strain>
    </source>
</reference>
<evidence type="ECO:0000313" key="2">
    <source>
        <dbReference type="EnsemblPlants" id="KRH32573"/>
    </source>
</evidence>
<dbReference type="PaxDb" id="3847-GLYMA10G06840.1"/>
<proteinExistence type="predicted"/>
<dbReference type="Proteomes" id="UP000008827">
    <property type="component" value="Chromosome 10"/>
</dbReference>
<gene>
    <name evidence="1" type="ORF">GLYMA_10G060500</name>
</gene>
<evidence type="ECO:0000313" key="3">
    <source>
        <dbReference type="Proteomes" id="UP000008827"/>
    </source>
</evidence>
<reference evidence="1" key="3">
    <citation type="submission" date="2018-07" db="EMBL/GenBank/DDBJ databases">
        <title>WGS assembly of Glycine max.</title>
        <authorList>
            <person name="Schmutz J."/>
            <person name="Cannon S."/>
            <person name="Schlueter J."/>
            <person name="Ma J."/>
            <person name="Mitros T."/>
            <person name="Nelson W."/>
            <person name="Hyten D."/>
            <person name="Song Q."/>
            <person name="Thelen J."/>
            <person name="Cheng J."/>
            <person name="Xu D."/>
            <person name="Hellsten U."/>
            <person name="May G."/>
            <person name="Yu Y."/>
            <person name="Sakurai T."/>
            <person name="Umezawa T."/>
            <person name="Bhattacharyya M."/>
            <person name="Sandhu D."/>
            <person name="Valliyodan B."/>
            <person name="Lindquist E."/>
            <person name="Peto M."/>
            <person name="Grant D."/>
            <person name="Shu S."/>
            <person name="Goodstein D."/>
            <person name="Barry K."/>
            <person name="Futrell-Griggs M."/>
            <person name="Abernathy B."/>
            <person name="Du J."/>
            <person name="Tian Z."/>
            <person name="Zhu L."/>
            <person name="Gill N."/>
            <person name="Joshi T."/>
            <person name="Libault M."/>
            <person name="Sethuraman A."/>
            <person name="Zhang X."/>
            <person name="Shinozaki K."/>
            <person name="Nguyen H."/>
            <person name="Wing R."/>
            <person name="Cregan P."/>
            <person name="Specht J."/>
            <person name="Grimwood J."/>
            <person name="Rokhsar D."/>
            <person name="Stacey G."/>
            <person name="Shoemaker R."/>
            <person name="Jackson S."/>
        </authorList>
    </citation>
    <scope>NUCLEOTIDE SEQUENCE</scope>
    <source>
        <tissue evidence="1">Callus</tissue>
    </source>
</reference>
<dbReference type="Gramene" id="KRH32573">
    <property type="protein sequence ID" value="KRH32573"/>
    <property type="gene ID" value="GLYMA_10G060500"/>
</dbReference>
<evidence type="ECO:0000313" key="1">
    <source>
        <dbReference type="EMBL" id="KRH32573.1"/>
    </source>
</evidence>
<dbReference type="AlphaFoldDB" id="K7LHP4"/>
<dbReference type="EMBL" id="CM000843">
    <property type="protein sequence ID" value="KRH32573.1"/>
    <property type="molecule type" value="Genomic_DNA"/>
</dbReference>
<dbReference type="EnsemblPlants" id="KRH32573">
    <property type="protein sequence ID" value="KRH32573"/>
    <property type="gene ID" value="GLYMA_10G060500"/>
</dbReference>
<sequence length="61" mass="7357">MVKRLVDFQPLCLFLSWLRIHMYCIIRQNSEKMSPFIFTYYIIYILNPSMTSCSCKPLIFV</sequence>
<accession>K7LHP4</accession>
<organism evidence="2">
    <name type="scientific">Glycine max</name>
    <name type="common">Soybean</name>
    <name type="synonym">Glycine hispida</name>
    <dbReference type="NCBI Taxonomy" id="3847"/>
    <lineage>
        <taxon>Eukaryota</taxon>
        <taxon>Viridiplantae</taxon>
        <taxon>Streptophyta</taxon>
        <taxon>Embryophyta</taxon>
        <taxon>Tracheophyta</taxon>
        <taxon>Spermatophyta</taxon>
        <taxon>Magnoliopsida</taxon>
        <taxon>eudicotyledons</taxon>
        <taxon>Gunneridae</taxon>
        <taxon>Pentapetalae</taxon>
        <taxon>rosids</taxon>
        <taxon>fabids</taxon>
        <taxon>Fabales</taxon>
        <taxon>Fabaceae</taxon>
        <taxon>Papilionoideae</taxon>
        <taxon>50 kb inversion clade</taxon>
        <taxon>NPAAA clade</taxon>
        <taxon>indigoferoid/millettioid clade</taxon>
        <taxon>Phaseoleae</taxon>
        <taxon>Glycine</taxon>
        <taxon>Glycine subgen. Soja</taxon>
    </lineage>
</organism>
<name>K7LHP4_SOYBN</name>